<keyword evidence="2" id="KW-0325">Glycoprotein</keyword>
<accession>A0A6J8BA24</accession>
<dbReference type="PANTHER" id="PTHR38332">
    <property type="entry name" value="PROTEIN CBG11604"/>
    <property type="match status" value="1"/>
</dbReference>
<dbReference type="GO" id="GO:0032222">
    <property type="term" value="P:regulation of synaptic transmission, cholinergic"/>
    <property type="evidence" value="ECO:0007669"/>
    <property type="project" value="InterPro"/>
</dbReference>
<reference evidence="4 5" key="1">
    <citation type="submission" date="2020-06" db="EMBL/GenBank/DDBJ databases">
        <authorList>
            <person name="Li R."/>
            <person name="Bekaert M."/>
        </authorList>
    </citation>
    <scope>NUCLEOTIDE SEQUENCE [LARGE SCALE GENOMIC DNA]</scope>
    <source>
        <strain evidence="5">wild</strain>
    </source>
</reference>
<organism evidence="4 5">
    <name type="scientific">Mytilus coruscus</name>
    <name type="common">Sea mussel</name>
    <dbReference type="NCBI Taxonomy" id="42192"/>
    <lineage>
        <taxon>Eukaryota</taxon>
        <taxon>Metazoa</taxon>
        <taxon>Spiralia</taxon>
        <taxon>Lophotrochozoa</taxon>
        <taxon>Mollusca</taxon>
        <taxon>Bivalvia</taxon>
        <taxon>Autobranchia</taxon>
        <taxon>Pteriomorphia</taxon>
        <taxon>Mytilida</taxon>
        <taxon>Mytiloidea</taxon>
        <taxon>Mytilidae</taxon>
        <taxon>Mytilinae</taxon>
        <taxon>Mytilus</taxon>
    </lineage>
</organism>
<evidence type="ECO:0000256" key="2">
    <source>
        <dbReference type="ARBA" id="ARBA00023180"/>
    </source>
</evidence>
<feature type="chain" id="PRO_5026657671" description="Protein sleepless" evidence="3">
    <location>
        <begin position="26"/>
        <end position="164"/>
    </location>
</feature>
<sequence>MLTMGRLISLLYVFINIFTVNTLSCFKCSSRNHDNPGCDDTFMNPDGANSAYLVSDCWAPRTGRTGLFPATQCIKVVVDDENNGNHVIVRDCVVDNGDMKSETEIGRLSHCSAMGTRLEFNDVRSSGCIEVCDTDACNTAQIQEILYSVLLSLLVITQLTINYL</sequence>
<dbReference type="EMBL" id="CACVKT020002952">
    <property type="protein sequence ID" value="CAC5380782.1"/>
    <property type="molecule type" value="Genomic_DNA"/>
</dbReference>
<protein>
    <recommendedName>
        <fullName evidence="6">Protein sleepless</fullName>
    </recommendedName>
</protein>
<name>A0A6J8BA24_MYTCO</name>
<evidence type="ECO:0000256" key="3">
    <source>
        <dbReference type="SAM" id="SignalP"/>
    </source>
</evidence>
<evidence type="ECO:0000313" key="4">
    <source>
        <dbReference type="EMBL" id="CAC5380782.1"/>
    </source>
</evidence>
<keyword evidence="5" id="KW-1185">Reference proteome</keyword>
<dbReference type="GO" id="GO:0030431">
    <property type="term" value="P:sleep"/>
    <property type="evidence" value="ECO:0007669"/>
    <property type="project" value="InterPro"/>
</dbReference>
<proteinExistence type="predicted"/>
<keyword evidence="1 3" id="KW-0732">Signal</keyword>
<dbReference type="InterPro" id="IPR031424">
    <property type="entry name" value="QVR-like"/>
</dbReference>
<dbReference type="OrthoDB" id="75169at2759"/>
<dbReference type="AlphaFoldDB" id="A0A6J8BA24"/>
<dbReference type="PANTHER" id="PTHR38332:SF1">
    <property type="entry name" value="RE49668P"/>
    <property type="match status" value="1"/>
</dbReference>
<evidence type="ECO:0000313" key="5">
    <source>
        <dbReference type="Proteomes" id="UP000507470"/>
    </source>
</evidence>
<dbReference type="Proteomes" id="UP000507470">
    <property type="component" value="Unassembled WGS sequence"/>
</dbReference>
<gene>
    <name evidence="4" type="ORF">MCOR_16727</name>
</gene>
<dbReference type="Pfam" id="PF17064">
    <property type="entry name" value="QVR"/>
    <property type="match status" value="1"/>
</dbReference>
<feature type="signal peptide" evidence="3">
    <location>
        <begin position="1"/>
        <end position="25"/>
    </location>
</feature>
<evidence type="ECO:0000256" key="1">
    <source>
        <dbReference type="ARBA" id="ARBA00022729"/>
    </source>
</evidence>
<evidence type="ECO:0008006" key="6">
    <source>
        <dbReference type="Google" id="ProtNLM"/>
    </source>
</evidence>